<evidence type="ECO:0000256" key="5">
    <source>
        <dbReference type="ARBA" id="ARBA00022747"/>
    </source>
</evidence>
<proteinExistence type="predicted"/>
<keyword evidence="3" id="KW-0808">Transferase</keyword>
<dbReference type="GO" id="GO:0032259">
    <property type="term" value="P:methylation"/>
    <property type="evidence" value="ECO:0007669"/>
    <property type="project" value="UniProtKB-KW"/>
</dbReference>
<dbReference type="InterPro" id="IPR029063">
    <property type="entry name" value="SAM-dependent_MTases_sf"/>
</dbReference>
<sequence length="99" mass="10858">MDWISLIDQIELDEDAAVLGDLYEYLIGMIAANSGAKAGEFYTPHQVSDIMARILTAGREDMPTYSLYDPAMGSGSLLLTTASYMKHDGIRGAIKYYGQ</sequence>
<keyword evidence="4" id="KW-0949">S-adenosyl-L-methionine</keyword>
<dbReference type="PANTHER" id="PTHR42933:SF1">
    <property type="entry name" value="SITE-SPECIFIC DNA-METHYLTRANSFERASE (ADENINE-SPECIFIC)"/>
    <property type="match status" value="1"/>
</dbReference>
<name>A0ABT7S1W3_9LACO</name>
<feature type="domain" description="DNA methylase adenine-specific" evidence="7">
    <location>
        <begin position="17"/>
        <end position="99"/>
    </location>
</feature>
<dbReference type="Proteomes" id="UP001242903">
    <property type="component" value="Unassembled WGS sequence"/>
</dbReference>
<dbReference type="PANTHER" id="PTHR42933">
    <property type="entry name" value="SLR6095 PROTEIN"/>
    <property type="match status" value="1"/>
</dbReference>
<dbReference type="PRINTS" id="PR00507">
    <property type="entry name" value="N12N6MTFRASE"/>
</dbReference>
<keyword evidence="2 8" id="KW-0489">Methyltransferase</keyword>
<evidence type="ECO:0000256" key="3">
    <source>
        <dbReference type="ARBA" id="ARBA00022679"/>
    </source>
</evidence>
<evidence type="ECO:0000256" key="1">
    <source>
        <dbReference type="ARBA" id="ARBA00011900"/>
    </source>
</evidence>
<organism evidence="8 9">
    <name type="scientific">Leuconostoc falkenbergense</name>
    <dbReference type="NCBI Taxonomy" id="2766470"/>
    <lineage>
        <taxon>Bacteria</taxon>
        <taxon>Bacillati</taxon>
        <taxon>Bacillota</taxon>
        <taxon>Bacilli</taxon>
        <taxon>Lactobacillales</taxon>
        <taxon>Lactobacillaceae</taxon>
        <taxon>Leuconostoc</taxon>
    </lineage>
</organism>
<evidence type="ECO:0000313" key="8">
    <source>
        <dbReference type="EMBL" id="MDM7647560.1"/>
    </source>
</evidence>
<reference evidence="8 9" key="1">
    <citation type="submission" date="2023-06" db="EMBL/GenBank/DDBJ databases">
        <title>Draft Genome Sequences of lactic acid bacteria strains isolated from fermented milk products.</title>
        <authorList>
            <person name="Elcheninov A.G."/>
            <person name="Klyukina A."/>
            <person name="Zayulina K.S."/>
            <person name="Gavirova L.A."/>
            <person name="Shcherbakova P.A."/>
            <person name="Shestakov A.I."/>
            <person name="Kublanov I.V."/>
            <person name="Kochetkova T.V."/>
        </authorList>
    </citation>
    <scope>NUCLEOTIDE SEQUENCE [LARGE SCALE GENOMIC DNA]</scope>
    <source>
        <strain evidence="8 9">TOM.81</strain>
    </source>
</reference>
<dbReference type="InterPro" id="IPR003356">
    <property type="entry name" value="DNA_methylase_A-5"/>
</dbReference>
<evidence type="ECO:0000313" key="9">
    <source>
        <dbReference type="Proteomes" id="UP001242903"/>
    </source>
</evidence>
<keyword evidence="9" id="KW-1185">Reference proteome</keyword>
<dbReference type="Pfam" id="PF02384">
    <property type="entry name" value="N6_Mtase"/>
    <property type="match status" value="1"/>
</dbReference>
<evidence type="ECO:0000256" key="2">
    <source>
        <dbReference type="ARBA" id="ARBA00022603"/>
    </source>
</evidence>
<dbReference type="EC" id="2.1.1.72" evidence="1"/>
<evidence type="ECO:0000256" key="4">
    <source>
        <dbReference type="ARBA" id="ARBA00022691"/>
    </source>
</evidence>
<dbReference type="InterPro" id="IPR051537">
    <property type="entry name" value="DNA_Adenine_Mtase"/>
</dbReference>
<dbReference type="SUPFAM" id="SSF53335">
    <property type="entry name" value="S-adenosyl-L-methionine-dependent methyltransferases"/>
    <property type="match status" value="1"/>
</dbReference>
<dbReference type="GO" id="GO:0008168">
    <property type="term" value="F:methyltransferase activity"/>
    <property type="evidence" value="ECO:0007669"/>
    <property type="project" value="UniProtKB-KW"/>
</dbReference>
<evidence type="ECO:0000259" key="7">
    <source>
        <dbReference type="Pfam" id="PF02384"/>
    </source>
</evidence>
<dbReference type="EMBL" id="JAUCAQ010000041">
    <property type="protein sequence ID" value="MDM7647560.1"/>
    <property type="molecule type" value="Genomic_DNA"/>
</dbReference>
<comment type="catalytic activity">
    <reaction evidence="6">
        <text>a 2'-deoxyadenosine in DNA + S-adenosyl-L-methionine = an N(6)-methyl-2'-deoxyadenosine in DNA + S-adenosyl-L-homocysteine + H(+)</text>
        <dbReference type="Rhea" id="RHEA:15197"/>
        <dbReference type="Rhea" id="RHEA-COMP:12418"/>
        <dbReference type="Rhea" id="RHEA-COMP:12419"/>
        <dbReference type="ChEBI" id="CHEBI:15378"/>
        <dbReference type="ChEBI" id="CHEBI:57856"/>
        <dbReference type="ChEBI" id="CHEBI:59789"/>
        <dbReference type="ChEBI" id="CHEBI:90615"/>
        <dbReference type="ChEBI" id="CHEBI:90616"/>
        <dbReference type="EC" id="2.1.1.72"/>
    </reaction>
</comment>
<gene>
    <name evidence="8" type="ORF">QUE93_11190</name>
</gene>
<evidence type="ECO:0000256" key="6">
    <source>
        <dbReference type="ARBA" id="ARBA00047942"/>
    </source>
</evidence>
<accession>A0ABT7S1W3</accession>
<comment type="caution">
    <text evidence="8">The sequence shown here is derived from an EMBL/GenBank/DDBJ whole genome shotgun (WGS) entry which is preliminary data.</text>
</comment>
<protein>
    <recommendedName>
        <fullName evidence="1">site-specific DNA-methyltransferase (adenine-specific)</fullName>
        <ecNumber evidence="1">2.1.1.72</ecNumber>
    </recommendedName>
</protein>
<dbReference type="Gene3D" id="3.40.50.150">
    <property type="entry name" value="Vaccinia Virus protein VP39"/>
    <property type="match status" value="1"/>
</dbReference>
<keyword evidence="5" id="KW-0680">Restriction system</keyword>